<reference evidence="3 4" key="1">
    <citation type="submission" date="2023-10" db="EMBL/GenBank/DDBJ databases">
        <title>Comparative genomics analysis reveals potential genetic determinants of host preference in Cryptosporidium xiaoi.</title>
        <authorList>
            <person name="Xiao L."/>
            <person name="Li J."/>
        </authorList>
    </citation>
    <scope>NUCLEOTIDE SEQUENCE [LARGE SCALE GENOMIC DNA]</scope>
    <source>
        <strain evidence="3 4">52996</strain>
    </source>
</reference>
<comment type="caution">
    <text evidence="3">The sequence shown here is derived from an EMBL/GenBank/DDBJ whole genome shotgun (WGS) entry which is preliminary data.</text>
</comment>
<dbReference type="EMBL" id="JAWDEY010000010">
    <property type="protein sequence ID" value="KAK6589825.1"/>
    <property type="molecule type" value="Genomic_DNA"/>
</dbReference>
<dbReference type="AlphaFoldDB" id="A0AAV9Y026"/>
<evidence type="ECO:0000256" key="1">
    <source>
        <dbReference type="SAM" id="Coils"/>
    </source>
</evidence>
<feature type="signal peptide" evidence="2">
    <location>
        <begin position="1"/>
        <end position="21"/>
    </location>
</feature>
<evidence type="ECO:0000313" key="4">
    <source>
        <dbReference type="Proteomes" id="UP001311799"/>
    </source>
</evidence>
<evidence type="ECO:0000313" key="3">
    <source>
        <dbReference type="EMBL" id="KAK6589825.1"/>
    </source>
</evidence>
<keyword evidence="2" id="KW-0732">Signal</keyword>
<organism evidence="3 4">
    <name type="scientific">Cryptosporidium xiaoi</name>
    <dbReference type="NCBI Taxonomy" id="659607"/>
    <lineage>
        <taxon>Eukaryota</taxon>
        <taxon>Sar</taxon>
        <taxon>Alveolata</taxon>
        <taxon>Apicomplexa</taxon>
        <taxon>Conoidasida</taxon>
        <taxon>Coccidia</taxon>
        <taxon>Eucoccidiorida</taxon>
        <taxon>Eimeriorina</taxon>
        <taxon>Cryptosporidiidae</taxon>
        <taxon>Cryptosporidium</taxon>
    </lineage>
</organism>
<evidence type="ECO:0000256" key="2">
    <source>
        <dbReference type="SAM" id="SignalP"/>
    </source>
</evidence>
<name>A0AAV9Y026_9CRYT</name>
<keyword evidence="4" id="KW-1185">Reference proteome</keyword>
<sequence>MMKNNLLILLCFYSLQLFVVKDSLLKNGYSDLFFKNNDVTIPFSLLKTRPRGPRTRTTPSSLLLKGFPGLNPKGLFEESELASSLKVKLSCDELQEIQEQFSELFNLFLSILEQFYANRVSTECLLELDTLAGRCKSKKRKHMKECEEILKAKKKVDAVNRDYERLESKMNSVTQTLVEIDEEILKLLVNCVASFIEVSKKKYDRITGSVGFVYKEASKLNDFIGILNFVNKAYCHAAFYDIMRLDTNIKDKRVSFAHTLTTVKEF</sequence>
<accession>A0AAV9Y026</accession>
<proteinExistence type="predicted"/>
<keyword evidence="1" id="KW-0175">Coiled coil</keyword>
<protein>
    <submittedName>
        <fullName evidence="3">Uncharacterized protein</fullName>
    </submittedName>
</protein>
<feature type="coiled-coil region" evidence="1">
    <location>
        <begin position="149"/>
        <end position="183"/>
    </location>
</feature>
<dbReference type="Proteomes" id="UP001311799">
    <property type="component" value="Unassembled WGS sequence"/>
</dbReference>
<gene>
    <name evidence="3" type="ORF">RS030_192913</name>
</gene>
<feature type="chain" id="PRO_5043541619" evidence="2">
    <location>
        <begin position="22"/>
        <end position="266"/>
    </location>
</feature>